<dbReference type="EMBL" id="JBHTHZ010000005">
    <property type="protein sequence ID" value="MFD0794037.1"/>
    <property type="molecule type" value="Genomic_DNA"/>
</dbReference>
<organism evidence="2 3">
    <name type="scientific">Mucilaginibacter litoreus</name>
    <dbReference type="NCBI Taxonomy" id="1048221"/>
    <lineage>
        <taxon>Bacteria</taxon>
        <taxon>Pseudomonadati</taxon>
        <taxon>Bacteroidota</taxon>
        <taxon>Sphingobacteriia</taxon>
        <taxon>Sphingobacteriales</taxon>
        <taxon>Sphingobacteriaceae</taxon>
        <taxon>Mucilaginibacter</taxon>
    </lineage>
</organism>
<name>A0ABW3ASZ7_9SPHI</name>
<keyword evidence="3" id="KW-1185">Reference proteome</keyword>
<comment type="caution">
    <text evidence="2">The sequence shown here is derived from an EMBL/GenBank/DDBJ whole genome shotgun (WGS) entry which is preliminary data.</text>
</comment>
<evidence type="ECO:0000259" key="1">
    <source>
        <dbReference type="Pfam" id="PF14129"/>
    </source>
</evidence>
<protein>
    <submittedName>
        <fullName evidence="2">DUF4296 domain-containing protein</fullName>
    </submittedName>
</protein>
<dbReference type="Pfam" id="PF14129">
    <property type="entry name" value="DUF4296"/>
    <property type="match status" value="1"/>
</dbReference>
<evidence type="ECO:0000313" key="3">
    <source>
        <dbReference type="Proteomes" id="UP001597010"/>
    </source>
</evidence>
<dbReference type="InterPro" id="IPR025381">
    <property type="entry name" value="DUF4296"/>
</dbReference>
<proteinExistence type="predicted"/>
<gene>
    <name evidence="2" type="ORF">ACFQZX_10445</name>
</gene>
<reference evidence="3" key="1">
    <citation type="journal article" date="2019" name="Int. J. Syst. Evol. Microbiol.">
        <title>The Global Catalogue of Microorganisms (GCM) 10K type strain sequencing project: providing services to taxonomists for standard genome sequencing and annotation.</title>
        <authorList>
            <consortium name="The Broad Institute Genomics Platform"/>
            <consortium name="The Broad Institute Genome Sequencing Center for Infectious Disease"/>
            <person name="Wu L."/>
            <person name="Ma J."/>
        </authorList>
    </citation>
    <scope>NUCLEOTIDE SEQUENCE [LARGE SCALE GENOMIC DNA]</scope>
    <source>
        <strain evidence="3">CCUG 61484</strain>
    </source>
</reference>
<dbReference type="Proteomes" id="UP001597010">
    <property type="component" value="Unassembled WGS sequence"/>
</dbReference>
<dbReference type="RefSeq" id="WP_377114740.1">
    <property type="nucleotide sequence ID" value="NZ_JBHTHZ010000005.1"/>
</dbReference>
<feature type="domain" description="DUF4296" evidence="1">
    <location>
        <begin position="24"/>
        <end position="108"/>
    </location>
</feature>
<accession>A0ABW3ASZ7</accession>
<sequence>MQKYIGLFFSVLLYLTACKNDKVPTGIIEEQTMIRLLTDIHVVDGSIATVPQIPDSLYKYGRNKYVAVFKRYNTNDTQFKKSLEYYSAQPEKIQQMYDKIEVVLKAKVDSVNKVPEKKIQNAVPKQ</sequence>
<evidence type="ECO:0000313" key="2">
    <source>
        <dbReference type="EMBL" id="MFD0794037.1"/>
    </source>
</evidence>